<dbReference type="AlphaFoldDB" id="A0A0F9RYL9"/>
<gene>
    <name evidence="1" type="ORF">LCGC14_0837990</name>
</gene>
<reference evidence="1" key="1">
    <citation type="journal article" date="2015" name="Nature">
        <title>Complex archaea that bridge the gap between prokaryotes and eukaryotes.</title>
        <authorList>
            <person name="Spang A."/>
            <person name="Saw J.H."/>
            <person name="Jorgensen S.L."/>
            <person name="Zaremba-Niedzwiedzka K."/>
            <person name="Martijn J."/>
            <person name="Lind A.E."/>
            <person name="van Eijk R."/>
            <person name="Schleper C."/>
            <person name="Guy L."/>
            <person name="Ettema T.J."/>
        </authorList>
    </citation>
    <scope>NUCLEOTIDE SEQUENCE</scope>
</reference>
<organism evidence="1">
    <name type="scientific">marine sediment metagenome</name>
    <dbReference type="NCBI Taxonomy" id="412755"/>
    <lineage>
        <taxon>unclassified sequences</taxon>
        <taxon>metagenomes</taxon>
        <taxon>ecological metagenomes</taxon>
    </lineage>
</organism>
<comment type="caution">
    <text evidence="1">The sequence shown here is derived from an EMBL/GenBank/DDBJ whole genome shotgun (WGS) entry which is preliminary data.</text>
</comment>
<accession>A0A0F9RYL9</accession>
<dbReference type="EMBL" id="LAZR01002440">
    <property type="protein sequence ID" value="KKN30026.1"/>
    <property type="molecule type" value="Genomic_DNA"/>
</dbReference>
<protein>
    <submittedName>
        <fullName evidence="1">Uncharacterized protein</fullName>
    </submittedName>
</protein>
<proteinExistence type="predicted"/>
<evidence type="ECO:0000313" key="1">
    <source>
        <dbReference type="EMBL" id="KKN30026.1"/>
    </source>
</evidence>
<name>A0A0F9RYL9_9ZZZZ</name>
<sequence length="147" mass="16728">MTRQTDLSAIKDMWINTKGLSIHLVDRVIEAYFAIYNKRLNHGQKGYREYLSSIVLAFTTPHDGIVIFFRDSDDHNVLWIDGHSRGFLPTYRKMKSMLAVAAVAVGESGYIKVNTARAPKMARYWRKLGFTQIDENTMAASVKLNGN</sequence>